<evidence type="ECO:0000259" key="2">
    <source>
        <dbReference type="Pfam" id="PF01578"/>
    </source>
</evidence>
<sequence length="263" mass="28476">MIVASAHTPTLLPAVGAALAYGVAALLHNHASPHPPRLALLLAWLLHLLAIGAGLMTSEPRFGFGPALSVTAWLVLTVYGVEYHILPRLQPHWPLAALAAAAALLGAWFPGQPLQPSYGPLMGVHLALGIACYGLFATAVVHGWLLRRADKRMRAGIAQHQELPLLSLERLTFRFTQAGFVLLTATLIAGMFFGEQVYGRAWSWSHKQVFSAMAWLTFAGLLLARWRMGLRGKQAVRILNIGAALLLLAYAGSRFVMEVVLGR</sequence>
<feature type="transmembrane region" description="Helical" evidence="1">
    <location>
        <begin position="175"/>
        <end position="194"/>
    </location>
</feature>
<keyword evidence="1" id="KW-1133">Transmembrane helix</keyword>
<keyword evidence="4" id="KW-1185">Reference proteome</keyword>
<protein>
    <submittedName>
        <fullName evidence="3">Cytochrome C assembly protein</fullName>
    </submittedName>
</protein>
<comment type="caution">
    <text evidence="3">The sequence shown here is derived from an EMBL/GenBank/DDBJ whole genome shotgun (WGS) entry which is preliminary data.</text>
</comment>
<dbReference type="RefSeq" id="WP_046740919.1">
    <property type="nucleotide sequence ID" value="NZ_LBNQ01000013.1"/>
</dbReference>
<gene>
    <name evidence="3" type="ORF">AAV94_03375</name>
</gene>
<name>A0A0U1Q226_9BURK</name>
<feature type="transmembrane region" description="Helical" evidence="1">
    <location>
        <begin position="123"/>
        <end position="146"/>
    </location>
</feature>
<evidence type="ECO:0000313" key="3">
    <source>
        <dbReference type="EMBL" id="KKW68800.1"/>
    </source>
</evidence>
<feature type="transmembrane region" description="Helical" evidence="1">
    <location>
        <begin position="38"/>
        <end position="56"/>
    </location>
</feature>
<feature type="transmembrane region" description="Helical" evidence="1">
    <location>
        <begin position="209"/>
        <end position="226"/>
    </location>
</feature>
<dbReference type="PANTHER" id="PTHR38034">
    <property type="entry name" value="INNER MEMBRANE PROTEIN YPJD"/>
    <property type="match status" value="1"/>
</dbReference>
<dbReference type="EMBL" id="LBNQ01000013">
    <property type="protein sequence ID" value="KKW68800.1"/>
    <property type="molecule type" value="Genomic_DNA"/>
</dbReference>
<reference evidence="3 4" key="1">
    <citation type="submission" date="2015-05" db="EMBL/GenBank/DDBJ databases">
        <title>Draft genome sequence of Lampropedia sp. CT6, isolated from the microbial mat of a hot water spring, located at Manikaran, India.</title>
        <authorList>
            <person name="Tripathi C."/>
            <person name="Rani P."/>
            <person name="Mahato N.K."/>
            <person name="Lal R."/>
        </authorList>
    </citation>
    <scope>NUCLEOTIDE SEQUENCE [LARGE SCALE GENOMIC DNA]</scope>
    <source>
        <strain evidence="3 4">CT6</strain>
    </source>
</reference>
<organism evidence="3 4">
    <name type="scientific">Lampropedia cohaerens</name>
    <dbReference type="NCBI Taxonomy" id="1610491"/>
    <lineage>
        <taxon>Bacteria</taxon>
        <taxon>Pseudomonadati</taxon>
        <taxon>Pseudomonadota</taxon>
        <taxon>Betaproteobacteria</taxon>
        <taxon>Burkholderiales</taxon>
        <taxon>Comamonadaceae</taxon>
        <taxon>Lampropedia</taxon>
    </lineage>
</organism>
<dbReference type="InterPro" id="IPR052372">
    <property type="entry name" value="YpjD/HemX"/>
</dbReference>
<keyword evidence="1" id="KW-0472">Membrane</keyword>
<feature type="transmembrane region" description="Helical" evidence="1">
    <location>
        <begin position="93"/>
        <end position="111"/>
    </location>
</feature>
<accession>A0A0U1Q226</accession>
<dbReference type="STRING" id="1610491.AAV94_03375"/>
<dbReference type="GO" id="GO:0020037">
    <property type="term" value="F:heme binding"/>
    <property type="evidence" value="ECO:0007669"/>
    <property type="project" value="InterPro"/>
</dbReference>
<proteinExistence type="predicted"/>
<evidence type="ECO:0000313" key="4">
    <source>
        <dbReference type="Proteomes" id="UP000050580"/>
    </source>
</evidence>
<dbReference type="GO" id="GO:0017004">
    <property type="term" value="P:cytochrome complex assembly"/>
    <property type="evidence" value="ECO:0007669"/>
    <property type="project" value="InterPro"/>
</dbReference>
<feature type="domain" description="Cytochrome c assembly protein" evidence="2">
    <location>
        <begin position="39"/>
        <end position="259"/>
    </location>
</feature>
<dbReference type="Proteomes" id="UP000050580">
    <property type="component" value="Unassembled WGS sequence"/>
</dbReference>
<evidence type="ECO:0000256" key="1">
    <source>
        <dbReference type="SAM" id="Phobius"/>
    </source>
</evidence>
<feature type="transmembrane region" description="Helical" evidence="1">
    <location>
        <begin position="238"/>
        <end position="257"/>
    </location>
</feature>
<keyword evidence="1" id="KW-0812">Transmembrane</keyword>
<dbReference type="InterPro" id="IPR002541">
    <property type="entry name" value="Cyt_c_assembly"/>
</dbReference>
<feature type="transmembrane region" description="Helical" evidence="1">
    <location>
        <begin position="6"/>
        <end position="26"/>
    </location>
</feature>
<dbReference type="OrthoDB" id="9780793at2"/>
<dbReference type="AlphaFoldDB" id="A0A0U1Q226"/>
<dbReference type="Pfam" id="PF01578">
    <property type="entry name" value="Cytochrom_C_asm"/>
    <property type="match status" value="1"/>
</dbReference>
<dbReference type="PANTHER" id="PTHR38034:SF1">
    <property type="entry name" value="INNER MEMBRANE PROTEIN YPJD"/>
    <property type="match status" value="1"/>
</dbReference>
<feature type="transmembrane region" description="Helical" evidence="1">
    <location>
        <begin position="62"/>
        <end position="81"/>
    </location>
</feature>